<feature type="compositionally biased region" description="Pro residues" evidence="1">
    <location>
        <begin position="554"/>
        <end position="575"/>
    </location>
</feature>
<feature type="region of interest" description="Disordered" evidence="1">
    <location>
        <begin position="1"/>
        <end position="28"/>
    </location>
</feature>
<feature type="compositionally biased region" description="Pro residues" evidence="1">
    <location>
        <begin position="514"/>
        <end position="524"/>
    </location>
</feature>
<feature type="compositionally biased region" description="Low complexity" evidence="1">
    <location>
        <begin position="248"/>
        <end position="267"/>
    </location>
</feature>
<keyword evidence="3" id="KW-1185">Reference proteome</keyword>
<dbReference type="OrthoDB" id="4900435at2759"/>
<feature type="compositionally biased region" description="Pro residues" evidence="1">
    <location>
        <begin position="324"/>
        <end position="337"/>
    </location>
</feature>
<feature type="region of interest" description="Disordered" evidence="1">
    <location>
        <begin position="651"/>
        <end position="670"/>
    </location>
</feature>
<name>A0A9P8QEG4_9HYPO</name>
<feature type="compositionally biased region" description="Pro residues" evidence="1">
    <location>
        <begin position="495"/>
        <end position="505"/>
    </location>
</feature>
<protein>
    <submittedName>
        <fullName evidence="2">Uncharacterized protein</fullName>
    </submittedName>
</protein>
<dbReference type="EMBL" id="JAIWOZ010000006">
    <property type="protein sequence ID" value="KAH6604121.1"/>
    <property type="molecule type" value="Genomic_DNA"/>
</dbReference>
<feature type="compositionally biased region" description="Pro residues" evidence="1">
    <location>
        <begin position="597"/>
        <end position="618"/>
    </location>
</feature>
<dbReference type="AlphaFoldDB" id="A0A9P8QEG4"/>
<sequence>MAHHHHHQHQHQHHHYPQHHGGGGYSLPPFAVELDTCTRSQQLEGQVFEMSGESAAPRAQEPSGRPAPAQEREQGAVQANPWPFYLDREVRTESQSRSRADGEAEQPPANPWPYFGPVSPDEGADERGGLGIRVEEEQSDAVAGGEDAPALPLPPPAASSPSAAAATTAPPPHRSSPDGRGGHGAPPAPGASSPSASFYPAPLRLSRKQLPPPEAAASQGDPAAAAAAALPYRPYRPAGRTPSPQPHGPLAVGAAAPPAVPVSPNLPQQWQQQVAGLPGSMEAPPDGAAPHYFHQPPPPAGPRPPLLLPPPPPAAPAAAAALPVAPPPPPPPVPGPVPTVAVAEPSSVAAPAPHHAFQHASFHPPPSPSNSGPITGRPSSSSPVPGHLAYGLPHSAPASSMPSPETATFYQFQPIGQAYPQNLYSVAAHTPPTASPAPASPYPPPQQFTPPPPASGYHIPQPVYAVYASSAAGDPPPQPPRPQSNQPAAGAYQPQPSPSLPPPPYMYGMAPRPGTQPPPSPSQPPSYGLPYGPAIAPHQHQYPTQPTYAAPNSYPVPPSPNPHDPYASPPLPPRPATAHGSSQPQLFAGFTPHLVAYPPPPRRVFDPPPAAPLAPPRRPSGAAGGGRLFSSSSALKWIDKTGKGLENRLDAVLGSQGSSNRPPPQPPRPS</sequence>
<feature type="compositionally biased region" description="Low complexity" evidence="1">
    <location>
        <begin position="393"/>
        <end position="404"/>
    </location>
</feature>
<feature type="compositionally biased region" description="Low complexity" evidence="1">
    <location>
        <begin position="338"/>
        <end position="362"/>
    </location>
</feature>
<gene>
    <name evidence="2" type="ORF">Trco_007567</name>
</gene>
<accession>A0A9P8QEG4</accession>
<evidence type="ECO:0000313" key="2">
    <source>
        <dbReference type="EMBL" id="KAH6604121.1"/>
    </source>
</evidence>
<evidence type="ECO:0000313" key="3">
    <source>
        <dbReference type="Proteomes" id="UP000827724"/>
    </source>
</evidence>
<comment type="caution">
    <text evidence="2">The sequence shown here is derived from an EMBL/GenBank/DDBJ whole genome shotgun (WGS) entry which is preliminary data.</text>
</comment>
<reference evidence="2" key="1">
    <citation type="submission" date="2021-08" db="EMBL/GenBank/DDBJ databases">
        <title>Chromosome-Level Trichoderma cornu-damae using Hi-C Data.</title>
        <authorList>
            <person name="Kim C.S."/>
        </authorList>
    </citation>
    <scope>NUCLEOTIDE SEQUENCE</scope>
    <source>
        <strain evidence="2">KA19-0412C</strain>
    </source>
</reference>
<evidence type="ECO:0000256" key="1">
    <source>
        <dbReference type="SAM" id="MobiDB-lite"/>
    </source>
</evidence>
<feature type="region of interest" description="Disordered" evidence="1">
    <location>
        <begin position="426"/>
        <end position="632"/>
    </location>
</feature>
<feature type="compositionally biased region" description="Low complexity" evidence="1">
    <location>
        <begin position="215"/>
        <end position="238"/>
    </location>
</feature>
<feature type="compositionally biased region" description="Polar residues" evidence="1">
    <location>
        <begin position="369"/>
        <end position="383"/>
    </location>
</feature>
<dbReference type="Proteomes" id="UP000827724">
    <property type="component" value="Unassembled WGS sequence"/>
</dbReference>
<organism evidence="2 3">
    <name type="scientific">Trichoderma cornu-damae</name>
    <dbReference type="NCBI Taxonomy" id="654480"/>
    <lineage>
        <taxon>Eukaryota</taxon>
        <taxon>Fungi</taxon>
        <taxon>Dikarya</taxon>
        <taxon>Ascomycota</taxon>
        <taxon>Pezizomycotina</taxon>
        <taxon>Sordariomycetes</taxon>
        <taxon>Hypocreomycetidae</taxon>
        <taxon>Hypocreales</taxon>
        <taxon>Hypocreaceae</taxon>
        <taxon>Trichoderma</taxon>
    </lineage>
</organism>
<feature type="compositionally biased region" description="Basic and acidic residues" evidence="1">
    <location>
        <begin position="86"/>
        <end position="102"/>
    </location>
</feature>
<feature type="compositionally biased region" description="Basic and acidic residues" evidence="1">
    <location>
        <begin position="125"/>
        <end position="136"/>
    </location>
</feature>
<feature type="compositionally biased region" description="Basic residues" evidence="1">
    <location>
        <begin position="1"/>
        <end position="18"/>
    </location>
</feature>
<feature type="compositionally biased region" description="Pro residues" evidence="1">
    <location>
        <begin position="661"/>
        <end position="670"/>
    </location>
</feature>
<feature type="compositionally biased region" description="Pro residues" evidence="1">
    <location>
        <begin position="433"/>
        <end position="454"/>
    </location>
</feature>
<feature type="compositionally biased region" description="Pro residues" evidence="1">
    <location>
        <begin position="295"/>
        <end position="315"/>
    </location>
</feature>
<feature type="compositionally biased region" description="Low complexity" evidence="1">
    <location>
        <begin position="159"/>
        <end position="168"/>
    </location>
</feature>
<feature type="region of interest" description="Disordered" evidence="1">
    <location>
        <begin position="51"/>
        <end position="406"/>
    </location>
</feature>
<proteinExistence type="predicted"/>